<dbReference type="EMBL" id="CP001712">
    <property type="protein sequence ID" value="EAR15189.1"/>
    <property type="molecule type" value="Genomic_DNA"/>
</dbReference>
<feature type="region of interest" description="Disordered" evidence="1">
    <location>
        <begin position="214"/>
        <end position="239"/>
    </location>
</feature>
<dbReference type="Pfam" id="PF10988">
    <property type="entry name" value="DUF2807"/>
    <property type="match status" value="1"/>
</dbReference>
<sequence>MFGICCLLAACNLSGQWGKKIKGNGNTVTETRDVGSYEGVSLSGWFDVELVSGAEGTITLEGEENLLEHLETEVDRDGTLKIKTEKGYNLQPSSWRNGGIRITVPVESIGEVSLSGSGDIVGKTRLAAGHFRTTMSGSGDISLEVEAENLDASLSGSGDIVLSGTAGAVEIRVSGSGDVRAYDLDAREVEAVVSGSADVRVTVRESLTARVSGSGDIHYRGNPAHVDSKTSGSGDVVKE</sequence>
<protein>
    <recommendedName>
        <fullName evidence="2">Putative auto-transporter adhesin head GIN domain-containing protein</fullName>
    </recommendedName>
</protein>
<gene>
    <name evidence="3" type="ordered locus">RB2501_12702</name>
</gene>
<reference evidence="3 4" key="1">
    <citation type="journal article" date="2009" name="J. Bacteriol.">
        <title>Complete genome sequence of Robiginitalea biformata HTCC2501.</title>
        <authorList>
            <person name="Oh H.M."/>
            <person name="Giovannoni S.J."/>
            <person name="Lee K."/>
            <person name="Ferriera S."/>
            <person name="Johnson J."/>
            <person name="Cho J.C."/>
        </authorList>
    </citation>
    <scope>NUCLEOTIDE SEQUENCE [LARGE SCALE GENOMIC DNA]</scope>
    <source>
        <strain evidence="4">ATCC BAA-864 / HTCC2501 / KCTC 12146</strain>
    </source>
</reference>
<evidence type="ECO:0000256" key="1">
    <source>
        <dbReference type="SAM" id="MobiDB-lite"/>
    </source>
</evidence>
<feature type="domain" description="Putative auto-transporter adhesin head GIN" evidence="2">
    <location>
        <begin position="37"/>
        <end position="223"/>
    </location>
</feature>
<dbReference type="Proteomes" id="UP000009049">
    <property type="component" value="Chromosome"/>
</dbReference>
<dbReference type="Gene3D" id="2.160.20.120">
    <property type="match status" value="1"/>
</dbReference>
<evidence type="ECO:0000259" key="2">
    <source>
        <dbReference type="Pfam" id="PF10988"/>
    </source>
</evidence>
<dbReference type="InterPro" id="IPR021255">
    <property type="entry name" value="DUF2807"/>
</dbReference>
<dbReference type="eggNOG" id="COG3595">
    <property type="taxonomic scope" value="Bacteria"/>
</dbReference>
<organism evidence="3 4">
    <name type="scientific">Robiginitalea biformata (strain ATCC BAA-864 / DSM 15991 / KCTC 12146 / HTCC2501)</name>
    <dbReference type="NCBI Taxonomy" id="313596"/>
    <lineage>
        <taxon>Bacteria</taxon>
        <taxon>Pseudomonadati</taxon>
        <taxon>Bacteroidota</taxon>
        <taxon>Flavobacteriia</taxon>
        <taxon>Flavobacteriales</taxon>
        <taxon>Flavobacteriaceae</taxon>
        <taxon>Robiginitalea</taxon>
    </lineage>
</organism>
<dbReference type="AlphaFoldDB" id="A4CNE7"/>
<evidence type="ECO:0000313" key="4">
    <source>
        <dbReference type="Proteomes" id="UP000009049"/>
    </source>
</evidence>
<accession>A4CNE7</accession>
<dbReference type="STRING" id="313596.RB2501_12702"/>
<name>A4CNE7_ROBBH</name>
<dbReference type="KEGG" id="rbi:RB2501_12702"/>
<dbReference type="HOGENOM" id="CLU_072746_3_2_10"/>
<proteinExistence type="predicted"/>
<dbReference type="PANTHER" id="PTHR39200:SF1">
    <property type="entry name" value="AUTO-TRANSPORTER ADHESIN HEAD GIN DOMAIN-CONTAINING PROTEIN-RELATED"/>
    <property type="match status" value="1"/>
</dbReference>
<evidence type="ECO:0000313" key="3">
    <source>
        <dbReference type="EMBL" id="EAR15189.1"/>
    </source>
</evidence>
<dbReference type="PANTHER" id="PTHR39200">
    <property type="entry name" value="HYPOTHETICAL EXPORTED PROTEIN"/>
    <property type="match status" value="1"/>
</dbReference>
<keyword evidence="4" id="KW-1185">Reference proteome</keyword>